<dbReference type="EMBL" id="HACG01009415">
    <property type="protein sequence ID" value="CEK56280.1"/>
    <property type="molecule type" value="Transcribed_RNA"/>
</dbReference>
<organism evidence="2">
    <name type="scientific">Arion vulgaris</name>
    <dbReference type="NCBI Taxonomy" id="1028688"/>
    <lineage>
        <taxon>Eukaryota</taxon>
        <taxon>Metazoa</taxon>
        <taxon>Spiralia</taxon>
        <taxon>Lophotrochozoa</taxon>
        <taxon>Mollusca</taxon>
        <taxon>Gastropoda</taxon>
        <taxon>Heterobranchia</taxon>
        <taxon>Euthyneura</taxon>
        <taxon>Panpulmonata</taxon>
        <taxon>Eupulmonata</taxon>
        <taxon>Stylommatophora</taxon>
        <taxon>Helicina</taxon>
        <taxon>Arionoidea</taxon>
        <taxon>Arionidae</taxon>
        <taxon>Arion</taxon>
    </lineage>
</organism>
<evidence type="ECO:0000313" key="2">
    <source>
        <dbReference type="EMBL" id="CEK56280.1"/>
    </source>
</evidence>
<protein>
    <submittedName>
        <fullName evidence="2">Uncharacterized protein</fullName>
    </submittedName>
</protein>
<sequence>IPLMQQTIHKMQSTNEVQQQNIPLQMQQIIPLQGQQQTIPLQMQPPVNSSQVSQSATLQNTPAVHLPSDLPQIAGIYIHFTAPLSRPMTTNISQDSPVVTLPALAPRQPFAVRDPTGLRKPTAAHCSRNGKRKASSSAGTLAAKRKVTQTAALTDWNSVSVSNTSTQTENCSSPDLLAKTMLSCGIEKSPCPSLQTYFQDNNDIDMPFVS</sequence>
<proteinExistence type="predicted"/>
<reference evidence="2" key="1">
    <citation type="submission" date="2014-12" db="EMBL/GenBank/DDBJ databases">
        <title>Insight into the proteome of Arion vulgaris.</title>
        <authorList>
            <person name="Aradska J."/>
            <person name="Bulat T."/>
            <person name="Smidak R."/>
            <person name="Sarate P."/>
            <person name="Gangsoo J."/>
            <person name="Sialana F."/>
            <person name="Bilban M."/>
            <person name="Lubec G."/>
        </authorList>
    </citation>
    <scope>NUCLEOTIDE SEQUENCE</scope>
    <source>
        <tissue evidence="2">Skin</tissue>
    </source>
</reference>
<feature type="region of interest" description="Disordered" evidence="1">
    <location>
        <begin position="111"/>
        <end position="142"/>
    </location>
</feature>
<feature type="non-terminal residue" evidence="2">
    <location>
        <position position="210"/>
    </location>
</feature>
<evidence type="ECO:0000256" key="1">
    <source>
        <dbReference type="SAM" id="MobiDB-lite"/>
    </source>
</evidence>
<feature type="non-terminal residue" evidence="2">
    <location>
        <position position="1"/>
    </location>
</feature>
<accession>A0A0B6YL88</accession>
<dbReference type="AlphaFoldDB" id="A0A0B6YL88"/>
<gene>
    <name evidence="2" type="primary">ORF27256</name>
</gene>
<name>A0A0B6YL88_9EUPU</name>